<protein>
    <submittedName>
        <fullName evidence="2">DUF1850 domain-containing protein</fullName>
    </submittedName>
</protein>
<feature type="transmembrane region" description="Helical" evidence="1">
    <location>
        <begin position="12"/>
        <end position="35"/>
    </location>
</feature>
<proteinExistence type="predicted"/>
<organism evidence="2 3">
    <name type="scientific">Fusibacter bizertensis</name>
    <dbReference type="NCBI Taxonomy" id="1488331"/>
    <lineage>
        <taxon>Bacteria</taxon>
        <taxon>Bacillati</taxon>
        <taxon>Bacillota</taxon>
        <taxon>Clostridia</taxon>
        <taxon>Eubacteriales</taxon>
        <taxon>Eubacteriales Family XII. Incertae Sedis</taxon>
        <taxon>Fusibacter</taxon>
    </lineage>
</organism>
<evidence type="ECO:0000313" key="3">
    <source>
        <dbReference type="Proteomes" id="UP001158045"/>
    </source>
</evidence>
<keyword evidence="1" id="KW-0812">Transmembrane</keyword>
<sequence>MITSILKERREALFRKSIIGLLSICLLVILVMTGLQERTVIIIEDQKSGEKHSLFPSDNHFELGYIHSVLLTPVDEYFEIDKDNNLILQKTVYESFGVGLPYEQMSDAEFEIVDGKFILYMDRKFEKVNMIASPIPKHSITVNGEKIYIAELFNKESIDVTSESFKKLIKNDVERQKYTHDLIIHVIKKKVFEIGNYHVVL</sequence>
<dbReference type="EMBL" id="JARYZI010000005">
    <property type="protein sequence ID" value="MDH8678277.1"/>
    <property type="molecule type" value="Genomic_DNA"/>
</dbReference>
<dbReference type="Pfam" id="PF08905">
    <property type="entry name" value="DUF1850"/>
    <property type="match status" value="1"/>
</dbReference>
<dbReference type="InterPro" id="IPR015001">
    <property type="entry name" value="DUF1850"/>
</dbReference>
<name>A0ABT6NCW4_9FIRM</name>
<keyword evidence="3" id="KW-1185">Reference proteome</keyword>
<gene>
    <name evidence="2" type="ORF">QE109_08970</name>
</gene>
<comment type="caution">
    <text evidence="2">The sequence shown here is derived from an EMBL/GenBank/DDBJ whole genome shotgun (WGS) entry which is preliminary data.</text>
</comment>
<dbReference type="Proteomes" id="UP001158045">
    <property type="component" value="Unassembled WGS sequence"/>
</dbReference>
<keyword evidence="1" id="KW-1133">Transmembrane helix</keyword>
<accession>A0ABT6NCW4</accession>
<evidence type="ECO:0000256" key="1">
    <source>
        <dbReference type="SAM" id="Phobius"/>
    </source>
</evidence>
<keyword evidence="1" id="KW-0472">Membrane</keyword>
<reference evidence="2 3" key="1">
    <citation type="submission" date="2023-04" db="EMBL/GenBank/DDBJ databases">
        <title>Fusibacter bizertensis strain WBS, isolated from littoral bottom sediments of the Arctic seas - biochemical and genomic analysis.</title>
        <authorList>
            <person name="Brioukhanov A.L."/>
        </authorList>
    </citation>
    <scope>NUCLEOTIDE SEQUENCE [LARGE SCALE GENOMIC DNA]</scope>
    <source>
        <strain evidence="2 3">WBS</strain>
    </source>
</reference>
<evidence type="ECO:0000313" key="2">
    <source>
        <dbReference type="EMBL" id="MDH8678277.1"/>
    </source>
</evidence>